<dbReference type="Proteomes" id="UP000233782">
    <property type="component" value="Unassembled WGS sequence"/>
</dbReference>
<keyword evidence="3" id="KW-1185">Reference proteome</keyword>
<dbReference type="EMBL" id="PJMU01000001">
    <property type="protein sequence ID" value="PKV75731.1"/>
    <property type="molecule type" value="Genomic_DNA"/>
</dbReference>
<organism evidence="2 3">
    <name type="scientific">Pontibacter ramchanderi</name>
    <dbReference type="NCBI Taxonomy" id="1179743"/>
    <lineage>
        <taxon>Bacteria</taxon>
        <taxon>Pseudomonadati</taxon>
        <taxon>Bacteroidota</taxon>
        <taxon>Cytophagia</taxon>
        <taxon>Cytophagales</taxon>
        <taxon>Hymenobacteraceae</taxon>
        <taxon>Pontibacter</taxon>
    </lineage>
</organism>
<evidence type="ECO:0000259" key="1">
    <source>
        <dbReference type="Pfam" id="PF09823"/>
    </source>
</evidence>
<name>A0A2N3V275_9BACT</name>
<dbReference type="RefSeq" id="WP_101442939.1">
    <property type="nucleotide sequence ID" value="NZ_PJMU01000001.1"/>
</dbReference>
<dbReference type="OrthoDB" id="32195at2"/>
<dbReference type="Pfam" id="PF04411">
    <property type="entry name" value="PDDEXK_7"/>
    <property type="match status" value="1"/>
</dbReference>
<protein>
    <recommendedName>
        <fullName evidence="1">DUF2357 domain-containing protein</fullName>
    </recommendedName>
</protein>
<reference evidence="2 3" key="1">
    <citation type="submission" date="2017-12" db="EMBL/GenBank/DDBJ databases">
        <title>Genomic Encyclopedia of Type Strains, Phase III (KMG-III): the genomes of soil and plant-associated and newly described type strains.</title>
        <authorList>
            <person name="Whitman W."/>
        </authorList>
    </citation>
    <scope>NUCLEOTIDE SEQUENCE [LARGE SCALE GENOMIC DNA]</scope>
    <source>
        <strain evidence="2 3">LP43</strain>
    </source>
</reference>
<dbReference type="Pfam" id="PF09823">
    <property type="entry name" value="DUF2357"/>
    <property type="match status" value="1"/>
</dbReference>
<proteinExistence type="predicted"/>
<dbReference type="InterPro" id="IPR007505">
    <property type="entry name" value="PDDEXK_7"/>
</dbReference>
<feature type="domain" description="DUF2357" evidence="1">
    <location>
        <begin position="83"/>
        <end position="332"/>
    </location>
</feature>
<gene>
    <name evidence="2" type="ORF">BD749_0677</name>
</gene>
<dbReference type="InterPro" id="IPR018633">
    <property type="entry name" value="DUF2357"/>
</dbReference>
<accession>A0A2N3V275</accession>
<dbReference type="AlphaFoldDB" id="A0A2N3V275"/>
<evidence type="ECO:0000313" key="3">
    <source>
        <dbReference type="Proteomes" id="UP000233782"/>
    </source>
</evidence>
<comment type="caution">
    <text evidence="2">The sequence shown here is derived from an EMBL/GenBank/DDBJ whole genome shotgun (WGS) entry which is preliminary data.</text>
</comment>
<evidence type="ECO:0000313" key="2">
    <source>
        <dbReference type="EMBL" id="PKV75731.1"/>
    </source>
</evidence>
<sequence>MANPTQSVAVALTDGSFVTLTIFSESDVDASLQLIDAAEAAENGEAPLQLMEGFSYEYQIEGNYRLQEVPKIVTPSRANISSGRITPNIYVGSLILDVLDKDTSVNKGSITIEVRSIKTSYRQDYRFMLEDITEKCTDLLMQYTSPVSQHFTVDFNRDPQTLYQRFAFVKSLIESSDFKEAVHRIVSSPVTSWAEKEEEGDIRRARRINNATMRQFITSSSRLELPATHPLHCRLASVPAKLRIRSKHETVDTPENRFIKHALTSFTQFCTEIRIQFSEDSRAYQEVVHLEEVLENFLSHSVLKDVSPPVSLNLNSPVLQRKEGYREVLRAWLMFDMAAKLIWKGGDDVYSAGKRDVATLYEYWLFFTLLDTFKELFKVEPSTLEKLIKPTADGLGLQLKAGKFIPFQGIFDAGGRKLRVQFSYNRTFRGDQPYPSGGSWTKAMRPDYTLSIWPEGIKRNDAEEQELITHVHFDAKYKVSHLTEIIGDNNLDLSKEKEEQRKGNYKREDLLKMHAYRDAIRRTGGAYILYPGSQLFNKSGFHEIIPGLGAFPVSPSRDKNGISELKAFISEIINQILNRASQKEQLSYRTYNIHKDGPSDILQESIPERYGNERTPPPNDVHVLVGYFKDANHLNWINQQQLYNARIDSDRGSLHLGPSEAGARYLLLHTKAQLTTGEIWRIKENGPRVFSKEAMIKRNYPNPSQHFYLVYEIEKVSAIEFENMKWDIRLLKKHNKGRGSALPFAVSLTELMKAKV</sequence>